<evidence type="ECO:0000259" key="6">
    <source>
        <dbReference type="PROSITE" id="PS50850"/>
    </source>
</evidence>
<keyword evidence="8" id="KW-1185">Reference proteome</keyword>
<dbReference type="GO" id="GO:0022857">
    <property type="term" value="F:transmembrane transporter activity"/>
    <property type="evidence" value="ECO:0007669"/>
    <property type="project" value="InterPro"/>
</dbReference>
<dbReference type="InterPro" id="IPR050549">
    <property type="entry name" value="MFS_Trehalose_Transporter"/>
</dbReference>
<feature type="transmembrane region" description="Helical" evidence="5">
    <location>
        <begin position="383"/>
        <end position="403"/>
    </location>
</feature>
<reference evidence="7" key="1">
    <citation type="submission" date="2021-12" db="EMBL/GenBank/DDBJ databases">
        <authorList>
            <person name="King R."/>
        </authorList>
    </citation>
    <scope>NUCLEOTIDE SEQUENCE</scope>
</reference>
<evidence type="ECO:0000256" key="1">
    <source>
        <dbReference type="ARBA" id="ARBA00004141"/>
    </source>
</evidence>
<dbReference type="Proteomes" id="UP001152759">
    <property type="component" value="Chromosome 4"/>
</dbReference>
<feature type="transmembrane region" description="Helical" evidence="5">
    <location>
        <begin position="347"/>
        <end position="371"/>
    </location>
</feature>
<dbReference type="SUPFAM" id="SSF103473">
    <property type="entry name" value="MFS general substrate transporter"/>
    <property type="match status" value="1"/>
</dbReference>
<feature type="transmembrane region" description="Helical" evidence="5">
    <location>
        <begin position="112"/>
        <end position="130"/>
    </location>
</feature>
<dbReference type="PROSITE" id="PS50850">
    <property type="entry name" value="MFS"/>
    <property type="match status" value="1"/>
</dbReference>
<accession>A0A9P0ACX9</accession>
<dbReference type="PANTHER" id="PTHR48021">
    <property type="match status" value="1"/>
</dbReference>
<feature type="transmembrane region" description="Helical" evidence="5">
    <location>
        <begin position="284"/>
        <end position="306"/>
    </location>
</feature>
<evidence type="ECO:0000256" key="2">
    <source>
        <dbReference type="ARBA" id="ARBA00022692"/>
    </source>
</evidence>
<evidence type="ECO:0000313" key="7">
    <source>
        <dbReference type="EMBL" id="CAH0388118.1"/>
    </source>
</evidence>
<comment type="subcellular location">
    <subcellularLocation>
        <location evidence="1">Membrane</location>
        <topology evidence="1">Multi-pass membrane protein</topology>
    </subcellularLocation>
</comment>
<dbReference type="KEGG" id="btab:109033536"/>
<proteinExistence type="predicted"/>
<dbReference type="PANTHER" id="PTHR48021:SF32">
    <property type="entry name" value="FACILITATED TREHALOSE TRANSPORTER TRET1-2 HOMOLOG-LIKE PROTEIN"/>
    <property type="match status" value="1"/>
</dbReference>
<evidence type="ECO:0000313" key="8">
    <source>
        <dbReference type="Proteomes" id="UP001152759"/>
    </source>
</evidence>
<dbReference type="Gene3D" id="1.20.1250.20">
    <property type="entry name" value="MFS general substrate transporter like domains"/>
    <property type="match status" value="1"/>
</dbReference>
<feature type="transmembrane region" description="Helical" evidence="5">
    <location>
        <begin position="166"/>
        <end position="188"/>
    </location>
</feature>
<organism evidence="7 8">
    <name type="scientific">Bemisia tabaci</name>
    <name type="common">Sweetpotato whitefly</name>
    <name type="synonym">Aleurodes tabaci</name>
    <dbReference type="NCBI Taxonomy" id="7038"/>
    <lineage>
        <taxon>Eukaryota</taxon>
        <taxon>Metazoa</taxon>
        <taxon>Ecdysozoa</taxon>
        <taxon>Arthropoda</taxon>
        <taxon>Hexapoda</taxon>
        <taxon>Insecta</taxon>
        <taxon>Pterygota</taxon>
        <taxon>Neoptera</taxon>
        <taxon>Paraneoptera</taxon>
        <taxon>Hemiptera</taxon>
        <taxon>Sternorrhyncha</taxon>
        <taxon>Aleyrodoidea</taxon>
        <taxon>Aleyrodidae</taxon>
        <taxon>Aleyrodinae</taxon>
        <taxon>Bemisia</taxon>
    </lineage>
</organism>
<feature type="transmembrane region" description="Helical" evidence="5">
    <location>
        <begin position="88"/>
        <end position="106"/>
    </location>
</feature>
<protein>
    <recommendedName>
        <fullName evidence="6">Major facilitator superfamily (MFS) profile domain-containing protein</fullName>
    </recommendedName>
</protein>
<feature type="transmembrane region" description="Helical" evidence="5">
    <location>
        <begin position="55"/>
        <end position="76"/>
    </location>
</feature>
<dbReference type="GO" id="GO:0016020">
    <property type="term" value="C:membrane"/>
    <property type="evidence" value="ECO:0007669"/>
    <property type="project" value="UniProtKB-SubCell"/>
</dbReference>
<feature type="transmembrane region" description="Helical" evidence="5">
    <location>
        <begin position="14"/>
        <end position="35"/>
    </location>
</feature>
<dbReference type="PRINTS" id="PR00171">
    <property type="entry name" value="SUGRTRNSPORT"/>
</dbReference>
<name>A0A9P0ACX9_BEMTA</name>
<dbReference type="EMBL" id="OU963865">
    <property type="protein sequence ID" value="CAH0388118.1"/>
    <property type="molecule type" value="Genomic_DNA"/>
</dbReference>
<dbReference type="InterPro" id="IPR036259">
    <property type="entry name" value="MFS_trans_sf"/>
</dbReference>
<keyword evidence="4 5" id="KW-0472">Membrane</keyword>
<evidence type="ECO:0000256" key="4">
    <source>
        <dbReference type="ARBA" id="ARBA00023136"/>
    </source>
</evidence>
<dbReference type="InterPro" id="IPR005828">
    <property type="entry name" value="MFS_sugar_transport-like"/>
</dbReference>
<dbReference type="AlphaFoldDB" id="A0A9P0ACX9"/>
<evidence type="ECO:0000256" key="5">
    <source>
        <dbReference type="SAM" id="Phobius"/>
    </source>
</evidence>
<dbReference type="InterPro" id="IPR020846">
    <property type="entry name" value="MFS_dom"/>
</dbReference>
<feature type="transmembrane region" description="Helical" evidence="5">
    <location>
        <begin position="313"/>
        <end position="335"/>
    </location>
</feature>
<feature type="domain" description="Major facilitator superfamily (MFS) profile" evidence="6">
    <location>
        <begin position="12"/>
        <end position="438"/>
    </location>
</feature>
<feature type="transmembrane region" description="Helical" evidence="5">
    <location>
        <begin position="415"/>
        <end position="435"/>
    </location>
</feature>
<dbReference type="InterPro" id="IPR003663">
    <property type="entry name" value="Sugar/inositol_transpt"/>
</dbReference>
<gene>
    <name evidence="7" type="ORF">BEMITA_LOCUS7058</name>
</gene>
<evidence type="ECO:0000256" key="3">
    <source>
        <dbReference type="ARBA" id="ARBA00022989"/>
    </source>
</evidence>
<feature type="transmembrane region" description="Helical" evidence="5">
    <location>
        <begin position="249"/>
        <end position="272"/>
    </location>
</feature>
<keyword evidence="2 5" id="KW-0812">Transmembrane</keyword>
<sequence length="457" mass="50521">METQLPPTGCCKPFVAVACLFPLQILVGAIFGQSAGMLPQLLEEDSWIRIDREEATWIASLPTIGTCIAATVSGSLSDTHGRIRVTQVAYFFIGMGFAVMATANNFTMLALGRFMGGIGIGCYFPALLYVSEIAPVAHRSILLALNGLMASAGLVYIYILGGYYPWPIAATASCFLAIFGLLLTLFLYDSPVWLVRHDRLETARKSLHRIENPANVEATLKQLQETASNQPKCDFTLKVFVEPIVWKPFLVILALSVLQNLAGFYIIIAYTVQFMREFHSTFDPLQVTVAIGVFRLMAIALSAVLFRYFGRKTIGAVSGFGAAACLLATYAHWKLSLTVALLAENQWIPILLFLAYVFFMSMGIFPLPWTIPYEVYPIKVRGMMCGVSFCSMYVIMFVAVKIYNILMDNLRLEGTILLFAVGSLLFGVFSVTILIETHRKTLDEIEQYFAGGRGKGK</sequence>
<keyword evidence="3 5" id="KW-1133">Transmembrane helix</keyword>
<dbReference type="Pfam" id="PF00083">
    <property type="entry name" value="Sugar_tr"/>
    <property type="match status" value="1"/>
</dbReference>
<feature type="transmembrane region" description="Helical" evidence="5">
    <location>
        <begin position="142"/>
        <end position="160"/>
    </location>
</feature>